<comment type="caution">
    <text evidence="3">The sequence shown here is derived from an EMBL/GenBank/DDBJ whole genome shotgun (WGS) entry which is preliminary data.</text>
</comment>
<protein>
    <recommendedName>
        <fullName evidence="5">Epoxide hydrolase</fullName>
    </recommendedName>
</protein>
<dbReference type="PANTHER" id="PTHR21661:SF35">
    <property type="entry name" value="EPOXIDE HYDROLASE"/>
    <property type="match status" value="1"/>
</dbReference>
<dbReference type="SUPFAM" id="SSF53474">
    <property type="entry name" value="alpha/beta-Hydrolases"/>
    <property type="match status" value="1"/>
</dbReference>
<name>A0A9W4MD26_9ACTN</name>
<evidence type="ECO:0000256" key="2">
    <source>
        <dbReference type="ARBA" id="ARBA00022801"/>
    </source>
</evidence>
<evidence type="ECO:0000313" key="4">
    <source>
        <dbReference type="Proteomes" id="UP001153328"/>
    </source>
</evidence>
<dbReference type="PANTHER" id="PTHR21661">
    <property type="entry name" value="EPOXIDE HYDROLASE 1-RELATED"/>
    <property type="match status" value="1"/>
</dbReference>
<comment type="similarity">
    <text evidence="1">Belongs to the peptidase S33 family.</text>
</comment>
<dbReference type="GO" id="GO:0097176">
    <property type="term" value="P:epoxide metabolic process"/>
    <property type="evidence" value="ECO:0007669"/>
    <property type="project" value="TreeGrafter"/>
</dbReference>
<organism evidence="3 4">
    <name type="scientific">Actinacidiphila bryophytorum</name>
    <dbReference type="NCBI Taxonomy" id="1436133"/>
    <lineage>
        <taxon>Bacteria</taxon>
        <taxon>Bacillati</taxon>
        <taxon>Actinomycetota</taxon>
        <taxon>Actinomycetes</taxon>
        <taxon>Kitasatosporales</taxon>
        <taxon>Streptomycetaceae</taxon>
        <taxon>Actinacidiphila</taxon>
    </lineage>
</organism>
<dbReference type="Proteomes" id="UP001153328">
    <property type="component" value="Unassembled WGS sequence"/>
</dbReference>
<reference evidence="3" key="1">
    <citation type="submission" date="2021-06" db="EMBL/GenBank/DDBJ databases">
        <authorList>
            <person name="Arsene-Ploetze F."/>
        </authorList>
    </citation>
    <scope>NUCLEOTIDE SEQUENCE</scope>
    <source>
        <strain evidence="3">SBRY1</strain>
    </source>
</reference>
<dbReference type="InterPro" id="IPR029058">
    <property type="entry name" value="AB_hydrolase_fold"/>
</dbReference>
<dbReference type="Gene3D" id="3.40.50.1820">
    <property type="entry name" value="alpha/beta hydrolase"/>
    <property type="match status" value="1"/>
</dbReference>
<dbReference type="AlphaFoldDB" id="A0A9W4MD26"/>
<accession>A0A9W4MD26</accession>
<evidence type="ECO:0008006" key="5">
    <source>
        <dbReference type="Google" id="ProtNLM"/>
    </source>
</evidence>
<sequence>MTDSPVGRLAWIAERFAQWTDSHSPVSDDRMLTDISLYWLTATAAHSTRLHRVAPRGPGVPCPVPLAMAMFVHDITQSVRALAERLFDVRHWWGFDRGGHFAAMEVPQLLAEDVRDFFLARMEYGWRVHSPSRSAATASGSSCMALCPVGRSWTCHPGSAWSRARSPANGVRSSQPEQ</sequence>
<evidence type="ECO:0000313" key="3">
    <source>
        <dbReference type="EMBL" id="CAG7650158.1"/>
    </source>
</evidence>
<dbReference type="GO" id="GO:0004301">
    <property type="term" value="F:epoxide hydrolase activity"/>
    <property type="evidence" value="ECO:0007669"/>
    <property type="project" value="TreeGrafter"/>
</dbReference>
<keyword evidence="4" id="KW-1185">Reference proteome</keyword>
<gene>
    <name evidence="3" type="ORF">SBRY_50288</name>
</gene>
<keyword evidence="2" id="KW-0378">Hydrolase</keyword>
<evidence type="ECO:0000256" key="1">
    <source>
        <dbReference type="ARBA" id="ARBA00010088"/>
    </source>
</evidence>
<proteinExistence type="inferred from homology"/>
<dbReference type="EMBL" id="CAJVAX010000019">
    <property type="protein sequence ID" value="CAG7650158.1"/>
    <property type="molecule type" value="Genomic_DNA"/>
</dbReference>